<evidence type="ECO:0008006" key="4">
    <source>
        <dbReference type="Google" id="ProtNLM"/>
    </source>
</evidence>
<evidence type="ECO:0000313" key="2">
    <source>
        <dbReference type="EMBL" id="SDZ89128.1"/>
    </source>
</evidence>
<protein>
    <recommendedName>
        <fullName evidence="4">DUF1573 domain-containing protein</fullName>
    </recommendedName>
</protein>
<dbReference type="EMBL" id="FNQF01000002">
    <property type="protein sequence ID" value="SDZ89128.1"/>
    <property type="molecule type" value="Genomic_DNA"/>
</dbReference>
<dbReference type="PANTHER" id="PTHR37833:SF1">
    <property type="entry name" value="SIGNAL PEPTIDE PROTEIN"/>
    <property type="match status" value="1"/>
</dbReference>
<dbReference type="Pfam" id="PF07610">
    <property type="entry name" value="DUF1573"/>
    <property type="match status" value="1"/>
</dbReference>
<gene>
    <name evidence="2" type="ORF">SAMN05421540_10293</name>
</gene>
<dbReference type="Gene3D" id="2.60.40.10">
    <property type="entry name" value="Immunoglobulins"/>
    <property type="match status" value="1"/>
</dbReference>
<dbReference type="Proteomes" id="UP000198820">
    <property type="component" value="Unassembled WGS sequence"/>
</dbReference>
<keyword evidence="1" id="KW-0732">Signal</keyword>
<evidence type="ECO:0000256" key="1">
    <source>
        <dbReference type="SAM" id="SignalP"/>
    </source>
</evidence>
<dbReference type="AlphaFoldDB" id="A0A1H3WSG1"/>
<accession>A0A1H3WSG1</accession>
<dbReference type="PANTHER" id="PTHR37833">
    <property type="entry name" value="LIPOPROTEIN-RELATED"/>
    <property type="match status" value="1"/>
</dbReference>
<keyword evidence="3" id="KW-1185">Reference proteome</keyword>
<sequence>MMKKQLLYAFILLSSSAFIQAQDLGELSFETKSISLGEIPFNKDTLATYRFENTGNREVEIKHITITGDCKIVYKPTKAIQPGEKSKIVVKYDTSIAGPIRKTISIHSDASQPNVALKLTGKVLPKN</sequence>
<name>A0A1H3WSG1_9FLAO</name>
<dbReference type="STRING" id="908615.SAMN05421540_10293"/>
<evidence type="ECO:0000313" key="3">
    <source>
        <dbReference type="Proteomes" id="UP000198820"/>
    </source>
</evidence>
<feature type="signal peptide" evidence="1">
    <location>
        <begin position="1"/>
        <end position="21"/>
    </location>
</feature>
<feature type="chain" id="PRO_5011748137" description="DUF1573 domain-containing protein" evidence="1">
    <location>
        <begin position="22"/>
        <end position="127"/>
    </location>
</feature>
<organism evidence="2 3">
    <name type="scientific">Psychroflexus halocasei</name>
    <dbReference type="NCBI Taxonomy" id="908615"/>
    <lineage>
        <taxon>Bacteria</taxon>
        <taxon>Pseudomonadati</taxon>
        <taxon>Bacteroidota</taxon>
        <taxon>Flavobacteriia</taxon>
        <taxon>Flavobacteriales</taxon>
        <taxon>Flavobacteriaceae</taxon>
        <taxon>Psychroflexus</taxon>
    </lineage>
</organism>
<proteinExistence type="predicted"/>
<dbReference type="InterPro" id="IPR011467">
    <property type="entry name" value="DUF1573"/>
</dbReference>
<reference evidence="2 3" key="1">
    <citation type="submission" date="2016-10" db="EMBL/GenBank/DDBJ databases">
        <authorList>
            <person name="de Groot N.N."/>
        </authorList>
    </citation>
    <scope>NUCLEOTIDE SEQUENCE [LARGE SCALE GENOMIC DNA]</scope>
    <source>
        <strain evidence="2 3">DSM 23581</strain>
    </source>
</reference>
<dbReference type="InterPro" id="IPR013783">
    <property type="entry name" value="Ig-like_fold"/>
</dbReference>